<organism evidence="1 2">
    <name type="scientific">Polyporus arcularius HHB13444</name>
    <dbReference type="NCBI Taxonomy" id="1314778"/>
    <lineage>
        <taxon>Eukaryota</taxon>
        <taxon>Fungi</taxon>
        <taxon>Dikarya</taxon>
        <taxon>Basidiomycota</taxon>
        <taxon>Agaricomycotina</taxon>
        <taxon>Agaricomycetes</taxon>
        <taxon>Polyporales</taxon>
        <taxon>Polyporaceae</taxon>
        <taxon>Polyporus</taxon>
    </lineage>
</organism>
<keyword evidence="2" id="KW-1185">Reference proteome</keyword>
<reference evidence="1 2" key="1">
    <citation type="journal article" date="2019" name="Nat. Ecol. Evol.">
        <title>Megaphylogeny resolves global patterns of mushroom evolution.</title>
        <authorList>
            <person name="Varga T."/>
            <person name="Krizsan K."/>
            <person name="Foldi C."/>
            <person name="Dima B."/>
            <person name="Sanchez-Garcia M."/>
            <person name="Sanchez-Ramirez S."/>
            <person name="Szollosi G.J."/>
            <person name="Szarkandi J.G."/>
            <person name="Papp V."/>
            <person name="Albert L."/>
            <person name="Andreopoulos W."/>
            <person name="Angelini C."/>
            <person name="Antonin V."/>
            <person name="Barry K.W."/>
            <person name="Bougher N.L."/>
            <person name="Buchanan P."/>
            <person name="Buyck B."/>
            <person name="Bense V."/>
            <person name="Catcheside P."/>
            <person name="Chovatia M."/>
            <person name="Cooper J."/>
            <person name="Damon W."/>
            <person name="Desjardin D."/>
            <person name="Finy P."/>
            <person name="Geml J."/>
            <person name="Haridas S."/>
            <person name="Hughes K."/>
            <person name="Justo A."/>
            <person name="Karasinski D."/>
            <person name="Kautmanova I."/>
            <person name="Kiss B."/>
            <person name="Kocsube S."/>
            <person name="Kotiranta H."/>
            <person name="LaButti K.M."/>
            <person name="Lechner B.E."/>
            <person name="Liimatainen K."/>
            <person name="Lipzen A."/>
            <person name="Lukacs Z."/>
            <person name="Mihaltcheva S."/>
            <person name="Morgado L.N."/>
            <person name="Niskanen T."/>
            <person name="Noordeloos M.E."/>
            <person name="Ohm R.A."/>
            <person name="Ortiz-Santana B."/>
            <person name="Ovrebo C."/>
            <person name="Racz N."/>
            <person name="Riley R."/>
            <person name="Savchenko A."/>
            <person name="Shiryaev A."/>
            <person name="Soop K."/>
            <person name="Spirin V."/>
            <person name="Szebenyi C."/>
            <person name="Tomsovsky M."/>
            <person name="Tulloss R.E."/>
            <person name="Uehling J."/>
            <person name="Grigoriev I.V."/>
            <person name="Vagvolgyi C."/>
            <person name="Papp T."/>
            <person name="Martin F.M."/>
            <person name="Miettinen O."/>
            <person name="Hibbett D.S."/>
            <person name="Nagy L.G."/>
        </authorList>
    </citation>
    <scope>NUCLEOTIDE SEQUENCE [LARGE SCALE GENOMIC DNA]</scope>
    <source>
        <strain evidence="1 2">HHB13444</strain>
    </source>
</reference>
<dbReference type="AlphaFoldDB" id="A0A5C3PIA7"/>
<sequence length="139" mass="15019">MCRWGEEQAQTFVRHGEGRPGGAGLIPAAFCSVHSHVEAAPPVRGVGLSSDVPARTATADVKADGVCIYLLCCRPAHLLGDGSRPPCARARDMGSTTIRMPMFPVLSAFHRRNAARGLERCRTARQTEELRGMQHDVVN</sequence>
<protein>
    <submittedName>
        <fullName evidence="1">Uncharacterized protein</fullName>
    </submittedName>
</protein>
<proteinExistence type="predicted"/>
<dbReference type="EMBL" id="ML211080">
    <property type="protein sequence ID" value="TFK89306.1"/>
    <property type="molecule type" value="Genomic_DNA"/>
</dbReference>
<dbReference type="Proteomes" id="UP000308197">
    <property type="component" value="Unassembled WGS sequence"/>
</dbReference>
<name>A0A5C3PIA7_9APHY</name>
<evidence type="ECO:0000313" key="2">
    <source>
        <dbReference type="Proteomes" id="UP000308197"/>
    </source>
</evidence>
<accession>A0A5C3PIA7</accession>
<gene>
    <name evidence="1" type="ORF">K466DRAFT_32903</name>
</gene>
<dbReference type="InParanoid" id="A0A5C3PIA7"/>
<evidence type="ECO:0000313" key="1">
    <source>
        <dbReference type="EMBL" id="TFK89306.1"/>
    </source>
</evidence>